<dbReference type="PROSITE" id="PS50011">
    <property type="entry name" value="PROTEIN_KINASE_DOM"/>
    <property type="match status" value="2"/>
</dbReference>
<organism evidence="16 17">
    <name type="scientific">Plectus sambesii</name>
    <dbReference type="NCBI Taxonomy" id="2011161"/>
    <lineage>
        <taxon>Eukaryota</taxon>
        <taxon>Metazoa</taxon>
        <taxon>Ecdysozoa</taxon>
        <taxon>Nematoda</taxon>
        <taxon>Chromadorea</taxon>
        <taxon>Plectida</taxon>
        <taxon>Plectina</taxon>
        <taxon>Plectoidea</taxon>
        <taxon>Plectidae</taxon>
        <taxon>Plectus</taxon>
    </lineage>
</organism>
<dbReference type="InterPro" id="IPR011009">
    <property type="entry name" value="Kinase-like_dom_sf"/>
</dbReference>
<feature type="domain" description="Ig-like" evidence="14">
    <location>
        <begin position="3346"/>
        <end position="3437"/>
    </location>
</feature>
<feature type="domain" description="Ig-like" evidence="14">
    <location>
        <begin position="938"/>
        <end position="1027"/>
    </location>
</feature>
<evidence type="ECO:0000313" key="16">
    <source>
        <dbReference type="Proteomes" id="UP000887566"/>
    </source>
</evidence>
<dbReference type="PROSITE" id="PS50835">
    <property type="entry name" value="IG_LIKE"/>
    <property type="match status" value="46"/>
</dbReference>
<evidence type="ECO:0000259" key="11">
    <source>
        <dbReference type="PROSITE" id="PS50002"/>
    </source>
</evidence>
<feature type="domain" description="Ig-like" evidence="14">
    <location>
        <begin position="2712"/>
        <end position="2802"/>
    </location>
</feature>
<feature type="domain" description="Ig-like" evidence="14">
    <location>
        <begin position="840"/>
        <end position="927"/>
    </location>
</feature>
<dbReference type="PROSITE" id="PS50010">
    <property type="entry name" value="DH_2"/>
    <property type="match status" value="1"/>
</dbReference>
<evidence type="ECO:0000256" key="5">
    <source>
        <dbReference type="ARBA" id="ARBA00022737"/>
    </source>
</evidence>
<feature type="region of interest" description="Disordered" evidence="10">
    <location>
        <begin position="25"/>
        <end position="60"/>
    </location>
</feature>
<evidence type="ECO:0000256" key="9">
    <source>
        <dbReference type="PROSITE-ProRule" id="PRU00192"/>
    </source>
</evidence>
<feature type="compositionally biased region" description="Low complexity" evidence="10">
    <location>
        <begin position="410"/>
        <end position="423"/>
    </location>
</feature>
<dbReference type="FunFam" id="2.60.40.10:FF:001436">
    <property type="entry name" value="Muscle M-line assembly protein unc-89"/>
    <property type="match status" value="1"/>
</dbReference>
<feature type="domain" description="Ig-like" evidence="14">
    <location>
        <begin position="1035"/>
        <end position="1123"/>
    </location>
</feature>
<keyword evidence="8" id="KW-0393">Immunoglobulin domain</keyword>
<dbReference type="InterPro" id="IPR001452">
    <property type="entry name" value="SH3_domain"/>
</dbReference>
<dbReference type="InterPro" id="IPR013098">
    <property type="entry name" value="Ig_I-set"/>
</dbReference>
<dbReference type="Pfam" id="PF07679">
    <property type="entry name" value="I-set"/>
    <property type="match status" value="47"/>
</dbReference>
<evidence type="ECO:0000256" key="10">
    <source>
        <dbReference type="SAM" id="MobiDB-lite"/>
    </source>
</evidence>
<dbReference type="PROSITE" id="PS50853">
    <property type="entry name" value="FN3"/>
    <property type="match status" value="2"/>
</dbReference>
<feature type="domain" description="Ig-like" evidence="14">
    <location>
        <begin position="2925"/>
        <end position="3014"/>
    </location>
</feature>
<dbReference type="InterPro" id="IPR000719">
    <property type="entry name" value="Prot_kinase_dom"/>
</dbReference>
<evidence type="ECO:0000256" key="2">
    <source>
        <dbReference type="ARBA" id="ARBA00006692"/>
    </source>
</evidence>
<dbReference type="Pfam" id="PF00069">
    <property type="entry name" value="Pkinase"/>
    <property type="match status" value="2"/>
</dbReference>
<dbReference type="SMART" id="SM00406">
    <property type="entry name" value="IGv"/>
    <property type="match status" value="10"/>
</dbReference>
<dbReference type="FunFam" id="2.60.40.10:FF:000345">
    <property type="entry name" value="Muscle M-line assembly protein unc-89"/>
    <property type="match status" value="8"/>
</dbReference>
<dbReference type="InterPro" id="IPR003599">
    <property type="entry name" value="Ig_sub"/>
</dbReference>
<feature type="domain" description="Ig-like" evidence="14">
    <location>
        <begin position="1561"/>
        <end position="1653"/>
    </location>
</feature>
<dbReference type="InterPro" id="IPR003598">
    <property type="entry name" value="Ig_sub2"/>
</dbReference>
<feature type="domain" description="Ig-like" evidence="14">
    <location>
        <begin position="3820"/>
        <end position="3907"/>
    </location>
</feature>
<feature type="domain" description="Ig-like" evidence="14">
    <location>
        <begin position="2810"/>
        <end position="2917"/>
    </location>
</feature>
<dbReference type="SUPFAM" id="SSF49265">
    <property type="entry name" value="Fibronectin type III"/>
    <property type="match status" value="1"/>
</dbReference>
<dbReference type="FunFam" id="2.60.40.10:FF:001223">
    <property type="entry name" value="Sidekick cell adhesion molecule 1"/>
    <property type="match status" value="1"/>
</dbReference>
<feature type="domain" description="Ig-like" evidence="14">
    <location>
        <begin position="4552"/>
        <end position="4641"/>
    </location>
</feature>
<dbReference type="Pfam" id="PF22697">
    <property type="entry name" value="SOS1_NGEF_PH"/>
    <property type="match status" value="1"/>
</dbReference>
<feature type="domain" description="Protein kinase" evidence="13">
    <location>
        <begin position="5366"/>
        <end position="5652"/>
    </location>
</feature>
<feature type="domain" description="Ig-like" evidence="14">
    <location>
        <begin position="3136"/>
        <end position="3226"/>
    </location>
</feature>
<dbReference type="FunFam" id="2.60.40.10:FF:000032">
    <property type="entry name" value="palladin isoform X1"/>
    <property type="match status" value="3"/>
</dbReference>
<feature type="domain" description="Ig-like" evidence="14">
    <location>
        <begin position="4010"/>
        <end position="4076"/>
    </location>
</feature>
<dbReference type="InterPro" id="IPR013783">
    <property type="entry name" value="Ig-like_fold"/>
</dbReference>
<evidence type="ECO:0000256" key="7">
    <source>
        <dbReference type="ARBA" id="ARBA00023179"/>
    </source>
</evidence>
<dbReference type="InterPro" id="IPR000219">
    <property type="entry name" value="DH_dom"/>
</dbReference>
<feature type="domain" description="Fibronectin type-III" evidence="15">
    <location>
        <begin position="6349"/>
        <end position="6447"/>
    </location>
</feature>
<feature type="domain" description="Ig-like" evidence="14">
    <location>
        <begin position="1367"/>
        <end position="1456"/>
    </location>
</feature>
<proteinExistence type="inferred from homology"/>
<dbReference type="InterPro" id="IPR035899">
    <property type="entry name" value="DBL_dom_sf"/>
</dbReference>
<feature type="domain" description="Ig-like" evidence="14">
    <location>
        <begin position="4119"/>
        <end position="4207"/>
    </location>
</feature>
<evidence type="ECO:0000256" key="8">
    <source>
        <dbReference type="ARBA" id="ARBA00023319"/>
    </source>
</evidence>
<feature type="compositionally biased region" description="Low complexity" evidence="10">
    <location>
        <begin position="1141"/>
        <end position="1154"/>
    </location>
</feature>
<feature type="domain" description="Ig-like" evidence="14">
    <location>
        <begin position="3241"/>
        <end position="3330"/>
    </location>
</feature>
<feature type="domain" description="Ig-like" evidence="14">
    <location>
        <begin position="5157"/>
        <end position="5246"/>
    </location>
</feature>
<dbReference type="Gene3D" id="2.30.29.30">
    <property type="entry name" value="Pleckstrin-homology domain (PH domain)/Phosphotyrosine-binding domain (PTB)"/>
    <property type="match status" value="1"/>
</dbReference>
<evidence type="ECO:0000256" key="1">
    <source>
        <dbReference type="ARBA" id="ARBA00004161"/>
    </source>
</evidence>
<dbReference type="Gene3D" id="1.20.900.10">
    <property type="entry name" value="Dbl homology (DH) domain"/>
    <property type="match status" value="1"/>
</dbReference>
<evidence type="ECO:0000313" key="17">
    <source>
        <dbReference type="WBParaSite" id="PSAMB.scaffold362size54471.g5099.t3"/>
    </source>
</evidence>
<feature type="region of interest" description="Disordered" evidence="10">
    <location>
        <begin position="5866"/>
        <end position="5943"/>
    </location>
</feature>
<dbReference type="FunFam" id="2.60.40.10:FF:000344">
    <property type="entry name" value="Muscle M-line assembly protein unc-89"/>
    <property type="match status" value="7"/>
</dbReference>
<feature type="domain" description="Ig-like" evidence="14">
    <location>
        <begin position="3727"/>
        <end position="3815"/>
    </location>
</feature>
<evidence type="ECO:0000256" key="6">
    <source>
        <dbReference type="ARBA" id="ARBA00023157"/>
    </source>
</evidence>
<dbReference type="SUPFAM" id="SSF48065">
    <property type="entry name" value="DBL homology domain (DH-domain)"/>
    <property type="match status" value="1"/>
</dbReference>
<comment type="similarity">
    <text evidence="2">Belongs to the protein kinase superfamily. CAMK Ser/Thr protein kinase family.</text>
</comment>
<dbReference type="SUPFAM" id="SSF50044">
    <property type="entry name" value="SH3-domain"/>
    <property type="match status" value="1"/>
</dbReference>
<evidence type="ECO:0000259" key="14">
    <source>
        <dbReference type="PROSITE" id="PS50835"/>
    </source>
</evidence>
<feature type="compositionally biased region" description="Low complexity" evidence="10">
    <location>
        <begin position="5907"/>
        <end position="5918"/>
    </location>
</feature>
<feature type="domain" description="Ig-like" evidence="14">
    <location>
        <begin position="1272"/>
        <end position="1359"/>
    </location>
</feature>
<evidence type="ECO:0000256" key="3">
    <source>
        <dbReference type="ARBA" id="ARBA00022443"/>
    </source>
</evidence>
<feature type="compositionally biased region" description="Basic and acidic residues" evidence="10">
    <location>
        <begin position="1155"/>
        <end position="1170"/>
    </location>
</feature>
<dbReference type="InterPro" id="IPR013106">
    <property type="entry name" value="Ig_V-set"/>
</dbReference>
<dbReference type="Gene3D" id="2.60.40.10">
    <property type="entry name" value="Immunoglobulins"/>
    <property type="match status" value="49"/>
</dbReference>
<dbReference type="GO" id="GO:0045989">
    <property type="term" value="P:positive regulation of striated muscle contraction"/>
    <property type="evidence" value="ECO:0007669"/>
    <property type="project" value="UniProtKB-ARBA"/>
</dbReference>
<dbReference type="SUPFAM" id="SSF50729">
    <property type="entry name" value="PH domain-like"/>
    <property type="match status" value="1"/>
</dbReference>
<dbReference type="FunFam" id="2.60.40.10:FF:001409">
    <property type="entry name" value="Muscle M-line assembly protein unc-89"/>
    <property type="match status" value="1"/>
</dbReference>
<feature type="region of interest" description="Disordered" evidence="10">
    <location>
        <begin position="5769"/>
        <end position="5842"/>
    </location>
</feature>
<feature type="region of interest" description="Disordered" evidence="10">
    <location>
        <begin position="1128"/>
        <end position="1170"/>
    </location>
</feature>
<keyword evidence="3 9" id="KW-0728">SH3 domain</keyword>
<feature type="compositionally biased region" description="Basic and acidic residues" evidence="10">
    <location>
        <begin position="5777"/>
        <end position="5791"/>
    </location>
</feature>
<dbReference type="InterPro" id="IPR036179">
    <property type="entry name" value="Ig-like_dom_sf"/>
</dbReference>
<dbReference type="PANTHER" id="PTHR47633">
    <property type="entry name" value="IMMUNOGLOBULIN"/>
    <property type="match status" value="1"/>
</dbReference>
<feature type="region of interest" description="Disordered" evidence="10">
    <location>
        <begin position="6487"/>
        <end position="6510"/>
    </location>
</feature>
<feature type="compositionally biased region" description="Low complexity" evidence="10">
    <location>
        <begin position="5814"/>
        <end position="5829"/>
    </location>
</feature>
<feature type="compositionally biased region" description="Low complexity" evidence="10">
    <location>
        <begin position="5792"/>
        <end position="5801"/>
    </location>
</feature>
<keyword evidence="7" id="KW-0514">Muscle protein</keyword>
<dbReference type="GO" id="GO:0040017">
    <property type="term" value="P:positive regulation of locomotion"/>
    <property type="evidence" value="ECO:0007669"/>
    <property type="project" value="UniProtKB-ARBA"/>
</dbReference>
<feature type="domain" description="Ig-like" evidence="14">
    <location>
        <begin position="1661"/>
        <end position="1750"/>
    </location>
</feature>
<feature type="region of interest" description="Disordered" evidence="10">
    <location>
        <begin position="1555"/>
        <end position="1574"/>
    </location>
</feature>
<dbReference type="Pfam" id="PF00041">
    <property type="entry name" value="fn3"/>
    <property type="match status" value="2"/>
</dbReference>
<dbReference type="SMART" id="SM00060">
    <property type="entry name" value="FN3"/>
    <property type="match status" value="2"/>
</dbReference>
<feature type="domain" description="Fibronectin type-III" evidence="15">
    <location>
        <begin position="5021"/>
        <end position="5117"/>
    </location>
</feature>
<feature type="domain" description="Protein kinase" evidence="13">
    <location>
        <begin position="6522"/>
        <end position="6779"/>
    </location>
</feature>
<dbReference type="InterPro" id="IPR036028">
    <property type="entry name" value="SH3-like_dom_sf"/>
</dbReference>
<feature type="domain" description="DH" evidence="12">
    <location>
        <begin position="173"/>
        <end position="225"/>
    </location>
</feature>
<dbReference type="Gene3D" id="1.10.510.10">
    <property type="entry name" value="Transferase(Phosphotransferase) domain 1"/>
    <property type="match status" value="2"/>
</dbReference>
<feature type="domain" description="Ig-like" evidence="14">
    <location>
        <begin position="3631"/>
        <end position="3719"/>
    </location>
</feature>
<keyword evidence="6" id="KW-1015">Disulfide bond</keyword>
<dbReference type="Gene3D" id="3.30.200.20">
    <property type="entry name" value="Phosphorylase Kinase, domain 1"/>
    <property type="match status" value="1"/>
</dbReference>
<feature type="compositionally biased region" description="Low complexity" evidence="10">
    <location>
        <begin position="6016"/>
        <end position="6026"/>
    </location>
</feature>
<feature type="compositionally biased region" description="Basic and acidic residues" evidence="10">
    <location>
        <begin position="1559"/>
        <end position="1574"/>
    </location>
</feature>
<keyword evidence="5" id="KW-0677">Repeat</keyword>
<feature type="region of interest" description="Disordered" evidence="10">
    <location>
        <begin position="386"/>
        <end position="423"/>
    </location>
</feature>
<dbReference type="SMART" id="SM00408">
    <property type="entry name" value="IGc2"/>
    <property type="match status" value="42"/>
</dbReference>
<feature type="domain" description="Ig-like" evidence="14">
    <location>
        <begin position="4331"/>
        <end position="4421"/>
    </location>
</feature>
<dbReference type="FunFam" id="2.60.40.10:FF:000107">
    <property type="entry name" value="Myosin, light chain kinase a"/>
    <property type="match status" value="7"/>
</dbReference>
<dbReference type="SMART" id="SM00326">
    <property type="entry name" value="SH3"/>
    <property type="match status" value="1"/>
</dbReference>
<dbReference type="GO" id="GO:0019899">
    <property type="term" value="F:enzyme binding"/>
    <property type="evidence" value="ECO:0007669"/>
    <property type="project" value="UniProtKB-ARBA"/>
</dbReference>
<feature type="domain" description="Ig-like" evidence="14">
    <location>
        <begin position="1858"/>
        <end position="1942"/>
    </location>
</feature>
<dbReference type="GO" id="GO:0045214">
    <property type="term" value="P:sarcomere organization"/>
    <property type="evidence" value="ECO:0007669"/>
    <property type="project" value="UniProtKB-ARBA"/>
</dbReference>
<accession>A0A914WCJ4</accession>
<evidence type="ECO:0000259" key="13">
    <source>
        <dbReference type="PROSITE" id="PS50011"/>
    </source>
</evidence>
<feature type="domain" description="Ig-like" evidence="14">
    <location>
        <begin position="639"/>
        <end position="727"/>
    </location>
</feature>
<evidence type="ECO:0000259" key="15">
    <source>
        <dbReference type="PROSITE" id="PS50853"/>
    </source>
</evidence>
<feature type="domain" description="Ig-like" evidence="14">
    <location>
        <begin position="4893"/>
        <end position="4982"/>
    </location>
</feature>
<feature type="domain" description="Ig-like" evidence="14">
    <location>
        <begin position="4777"/>
        <end position="4869"/>
    </location>
</feature>
<evidence type="ECO:0000256" key="4">
    <source>
        <dbReference type="ARBA" id="ARBA00022490"/>
    </source>
</evidence>
<keyword evidence="4" id="KW-0963">Cytoplasm</keyword>
<dbReference type="InterPro" id="IPR055251">
    <property type="entry name" value="SOS1_NGEF_PH"/>
</dbReference>
<dbReference type="SUPFAM" id="SSF48726">
    <property type="entry name" value="Immunoglobulin"/>
    <property type="match status" value="47"/>
</dbReference>
<dbReference type="PROSITE" id="PS50002">
    <property type="entry name" value="SH3"/>
    <property type="match status" value="1"/>
</dbReference>
<dbReference type="InterPro" id="IPR011993">
    <property type="entry name" value="PH-like_dom_sf"/>
</dbReference>
<dbReference type="GO" id="GO:0060298">
    <property type="term" value="P:positive regulation of sarcomere organization"/>
    <property type="evidence" value="ECO:0007669"/>
    <property type="project" value="UniProtKB-ARBA"/>
</dbReference>
<dbReference type="CDD" id="cd00096">
    <property type="entry name" value="Ig"/>
    <property type="match status" value="3"/>
</dbReference>
<dbReference type="InterPro" id="IPR003961">
    <property type="entry name" value="FN3_dom"/>
</dbReference>
<feature type="domain" description="Ig-like" evidence="14">
    <location>
        <begin position="2393"/>
        <end position="2482"/>
    </location>
</feature>
<comment type="subcellular location">
    <subcellularLocation>
        <location evidence="1">Cytoplasm</location>
        <location evidence="1">Myofibril</location>
        <location evidence="1">Sarcomere</location>
        <location evidence="1">A band</location>
    </subcellularLocation>
</comment>
<feature type="compositionally biased region" description="Low complexity" evidence="10">
    <location>
        <begin position="28"/>
        <end position="41"/>
    </location>
</feature>
<dbReference type="GO" id="GO:0005085">
    <property type="term" value="F:guanyl-nucleotide exchange factor activity"/>
    <property type="evidence" value="ECO:0007669"/>
    <property type="project" value="InterPro"/>
</dbReference>
<feature type="domain" description="Ig-like" evidence="14">
    <location>
        <begin position="459"/>
        <end position="524"/>
    </location>
</feature>
<dbReference type="FunFam" id="2.60.40.10:FF:000080">
    <property type="entry name" value="Myosin light chain kinase, smooth muscle"/>
    <property type="match status" value="1"/>
</dbReference>
<feature type="domain" description="Ig-like" evidence="14">
    <location>
        <begin position="5251"/>
        <end position="5340"/>
    </location>
</feature>
<dbReference type="InterPro" id="IPR036116">
    <property type="entry name" value="FN3_sf"/>
</dbReference>
<name>A0A914WCJ4_9BILA</name>
<dbReference type="InterPro" id="IPR007110">
    <property type="entry name" value="Ig-like_dom"/>
</dbReference>
<feature type="domain" description="Ig-like" evidence="14">
    <location>
        <begin position="1464"/>
        <end position="1553"/>
    </location>
</feature>
<feature type="domain" description="Ig-like" evidence="14">
    <location>
        <begin position="2049"/>
        <end position="2133"/>
    </location>
</feature>
<dbReference type="WBParaSite" id="PSAMB.scaffold362size54471.g5099.t3">
    <property type="protein sequence ID" value="PSAMB.scaffold362size54471.g5099.t3"/>
    <property type="gene ID" value="PSAMB.scaffold362size54471.g5099"/>
</dbReference>
<feature type="domain" description="Ig-like" evidence="14">
    <location>
        <begin position="3438"/>
        <end position="3528"/>
    </location>
</feature>
<feature type="domain" description="Ig-like" evidence="14">
    <location>
        <begin position="2297"/>
        <end position="2387"/>
    </location>
</feature>
<feature type="domain" description="Ig-like" evidence="14">
    <location>
        <begin position="4663"/>
        <end position="4752"/>
    </location>
</feature>
<dbReference type="Proteomes" id="UP000887566">
    <property type="component" value="Unplaced"/>
</dbReference>
<feature type="domain" description="Ig-like" evidence="14">
    <location>
        <begin position="6253"/>
        <end position="6337"/>
    </location>
</feature>
<feature type="domain" description="Ig-like" evidence="14">
    <location>
        <begin position="2605"/>
        <end position="2695"/>
    </location>
</feature>
<feature type="domain" description="Ig-like" evidence="14">
    <location>
        <begin position="4439"/>
        <end position="4529"/>
    </location>
</feature>
<dbReference type="CDD" id="cd00063">
    <property type="entry name" value="FN3"/>
    <property type="match status" value="2"/>
</dbReference>
<feature type="compositionally biased region" description="Low complexity" evidence="10">
    <location>
        <begin position="49"/>
        <end position="58"/>
    </location>
</feature>
<dbReference type="SUPFAM" id="SSF56112">
    <property type="entry name" value="Protein kinase-like (PK-like)"/>
    <property type="match status" value="2"/>
</dbReference>
<protein>
    <submittedName>
        <fullName evidence="17">Muscle M-line assembly protein unc-89</fullName>
    </submittedName>
</protein>
<feature type="compositionally biased region" description="Low complexity" evidence="10">
    <location>
        <begin position="5927"/>
        <end position="5939"/>
    </location>
</feature>
<feature type="region of interest" description="Disordered" evidence="10">
    <location>
        <begin position="5709"/>
        <end position="5742"/>
    </location>
</feature>
<keyword evidence="16" id="KW-1185">Reference proteome</keyword>
<dbReference type="SMART" id="SM00409">
    <property type="entry name" value="IG"/>
    <property type="match status" value="46"/>
</dbReference>
<dbReference type="PANTHER" id="PTHR47633:SF3">
    <property type="entry name" value="STRIATED MUSCLE PREFERENTIALLY EXPRESSED PROTEIN KINASE"/>
    <property type="match status" value="1"/>
</dbReference>
<feature type="domain" description="Ig-like" evidence="14">
    <location>
        <begin position="2192"/>
        <end position="2284"/>
    </location>
</feature>
<feature type="domain" description="Ig-like" evidence="14">
    <location>
        <begin position="735"/>
        <end position="827"/>
    </location>
</feature>
<feature type="domain" description="Ig-like" evidence="14">
    <location>
        <begin position="2492"/>
        <end position="2588"/>
    </location>
</feature>
<feature type="domain" description="Ig-like" evidence="14">
    <location>
        <begin position="4223"/>
        <end position="4312"/>
    </location>
</feature>
<feature type="domain" description="Ig-like" evidence="14">
    <location>
        <begin position="3916"/>
        <end position="4005"/>
    </location>
</feature>
<feature type="compositionally biased region" description="Basic and acidic residues" evidence="10">
    <location>
        <begin position="5878"/>
        <end position="5890"/>
    </location>
</feature>
<feature type="domain" description="Ig-like" evidence="14">
    <location>
        <begin position="3536"/>
        <end position="3623"/>
    </location>
</feature>
<dbReference type="FunFam" id="2.60.40.10:FF:000425">
    <property type="entry name" value="Myosin light chain kinase"/>
    <property type="match status" value="9"/>
</dbReference>
<dbReference type="Gene3D" id="2.30.30.40">
    <property type="entry name" value="SH3 Domains"/>
    <property type="match status" value="1"/>
</dbReference>
<feature type="domain" description="Ig-like" evidence="14">
    <location>
        <begin position="1944"/>
        <end position="2041"/>
    </location>
</feature>
<sequence length="6827" mass="748222">MASRRLRESRMAAKYSSYKKYTASEDVSFASHSSRSSFKSESLTERSSESGSYSSNKEVISGTETRTLPVFIAIQDFNPEPGDKDSMPLEQGQIVEVLDGKNPASWLVRTKARPPRSGWIPGSYFETPTEYYKQRRRTREITGGDLKMTEKEEAIVKRECNLSDQVEAGGKTMADYLKLPRERMAQYQAYFKEFIKYTTRAELATKGLQKALELTMSVPQRANDMVYIRNIQEYPGDSGKLGRLLRHEPFTVWEGEERKGDGVLRYVFLFKSKLMLTERVEAEDPDDPPDFKHIATIRLDKYDVKMHSADEDVFIMKPTEPGLPVFCMRALDQTASEFARQAWVKDICETKEAIVAELEDMETDTGTEFASSDARSEFSEYSTMSRKSSFFAGPEEGPPRKKTKSPPVISPTGSSASLYSGSSSLDWTTTGTTLEMQGTRVTRTQYGFRTLQESSAKMCLKVTGYPLPDITWYKDEQLLSEDERHTFYADDDGFFAMTIDPVQVDDTGRYTCMATNEYGQASTSAFFRVLKVEKEPSSPKFVSELKDLEIKEGEIANFECEVEGWPEPELVWLVDDQPLRPSHDFKLEFDGQKAKLEIRDAQPEDTGTYSVRIKNEFGTTESLAKLTVDADPDKNHVAPEFQAGVEDMDADEGDTVRFKAVLTGDPTPEVTWFINGVPLSESDKVKFISEDGICIVTIKDVTRHFDGVVSCQAVNRLGTESSEARLSVRTKPMPPQFDRPLEDKTAQEKDTVVFEADVSGSPDPDVTWFIGGKQLVNGEKGVTITSREGGFHKLELADVLIDTHDGKEIICKAVNEHGQAESRARLTVETADESVSKSAPTFMKDITDQTVTSGQKATFETTVKGEPNPTVSWYVNGHKVDTTSPGATTSVANWEHKLTLDSTQYAGTVVCRAENAVGKFETKARLIVLDAKPKSKAPEFTEPLTDKTVDEGSSVQFEATAVGEPMPKLTWYVNGKQVAAGSSDFEIKEFNGSAKLEIAAAKASLAGEIVCKAENEAGTAETKATLTLTKKPSKPVFELKPKDVTTEKGVAAVFTAKATGEPQPTYTWSHGGKKLDASMNGVKIEESDGATTLTLDTNIFDSRAVSLVAQNASGSDEANALLTVESSAAPEEAMEVDSQVAEELQPEAAAPAEAKQAEEPEKLDKADKEPAVVTKPVIKKPLQDQKVQEGDLAHFEAVIENADTVTWYVNGSKVDASSPGVKISDEDSEYRITLDSKQYAGTVSCTAQNAAGSVETKAKMIVLPAAAEVKAPEFTDMLKPTQVTEGEQVKVDVIAMNSPEFTWTLKGKPLKDGVDGVKIINDGGKSTLIIPSAKLDDAGELAVKAKNAAGEAECSAPLTVGPRATAPEFLRSPDDQNVTAGEPAVFEAAVAGEPQPKITWQLNGTPIDSNTPGVTVLEDDGASILNIDEAKVSQIGEVVCTARNSAGTATKSAKLNVTEKQVAPQFTVKLTDRNVDEGDPIRMDAAITGQPAPKVSWYLNGKQLTPSDDVQMVDHGDGTYHLAIANAKPEMTGDIVCKAEGPAGSAESAAKINVQKAQKKPEFTKEPSDHTTTEDEAVKFRAEVIGEPKPSVAWYLNGKELTQSDDVKIKVEDKNGGVKTSVEFLKPALADSGTVTAKAKNSAGAAEASAKLTVEKKLEPPKFKSDMDDRVINEGQSVKYTVKVDGYPKPEITWFINGEKVGPSTPNVKISEDNGQHTIEISSATPEQTGEVACQATNAAGQAKKAARLKVNLVGEAPLFTKYLADQLVTEKELVLMEAKLADVKPKPTVSWFKDGKPLKEGDGVKIIAEADGTLKLQILQAQTEHGGRITIKAENHFGSAETSANIGIQKRRPQSKPQFLSQLTPINLNEGDTLQTKVLITGDPTPSAKWYINGQLVVQTEDTELTAENGVYSLTIHGVSADMTGKIKCVAYNKMGEAEISGPITVIAPIPVEFETSLCDATCREGDTLKLKAVLLGEPTPDVTWYINGKMLEESNKIRIHADKGTYTVTIKDITCDYSGKVVCKAVNEFGEASSEATLLVLPRGEPPDFLEWLSNVGALENSVVVHKVVYTGDPTPRLTWYINNEEIKWGRDDIHIETDGKTSTLTIKKFDPKKHAGEIICKAENDAGEVSCTANTFLRIAGEVSESESEAMAEDMIDVEMDNMTETGSGDEELPMEEEMMRTPTPVMAPRFITKIKDTKAKRHHQAIFECVVPDTKGVCCKWLKDGKEIELIARIRVKSRTIEGFTTNELIIDDVEPEDAGKYTVIVSNNAGQDTCEAKLEVIEVLEKPSAVAPDFVVKLADKTVSMGEKVLFECRVTGEPDPTIQWLADGKVVSSTQEGVRLESAADGTQRLIIDSVVITQAGKYVCVAENVAGKQETAAKLTVKAFEPRFTRELTTVSVTEKETAILECTVVGPPQPTVSFLLDGKQITTSDHVIVQSDGTGNWTLKIIDATEKDAGAYTAVATNAAGTAKSKADLNVKHAVVEKVPEYQEAPAFTQPLDEQNVTEGESAALECAVTGKPEPTVQWLKDGKPVQVDNSHVIVKASANGQHALTIVNAKQSDVGSYTCKAVNPAGEAETAAALHVQHATQVEEKVDTETAPVFVEELNEAQVQQGETAVLECRVKSQSTPEILWYRDDKPIKPDGQHLVVETLDNGKLKLTINSATKEDVGTYKCVAVAKGGKAQTAAKLDLKHAAQQEEKMDTETAPVFVEELNEAQVQQGETAVLECRVESQSTPEILWFCDDKPIKPDGKHVVVETLDNGKLKLTIHSATKEDVGTYKCVAVAKGGKAQTAAKLDLKYAVQQEEAMEMEMAGGLEFVRPLQTITVPEGDEAILECAIASGVDDVQIAWSKDGGAVPKSAKVESKPDGTQRLTIGEARADDVGLYRCEANAAVGTAWTEGSLHVKAAATVSAVEGQGPPEFVEILHACDTVVDGEVKLKCKVKGAPAPKIRWLKDGKEVTMDARVKIESLPDGTQLLTVKKAAKEDIGEYRCEASNDLGAAWTEAPVSVKLATSGELPSEGIAPDFTEPIKAVEVAEGETAVLECKVVGEPAPEIKWFKGGEEIKPNDHFKIEAKPDGTQRLTIKNAKTDDIDEYRCEATNPLGSVWSDATLGVKLPVSSETDAMQQIAPTFVRTLEACDTAEGEEAAFECAIVGTPMPEIKWFKDNKEIKANDAHFKTEKFDDGTARLTIKEAVNADAGNFRCEATNPAGAARTDAPLTVHRAEESTMETEVAPEFLDDLRPVQADEGTAAVFECRVVGVPAPKVQWYKDGTPVKSGDGVVIEAKPDGTQRLKLDSAQVEDQGNYRCEATNPAGSMSSKAPLTVSVAEEMDVDESETAPEFTSPLQKCVAEEGAIAALECAVAGNVEKVTWYKDGKEVKPDNAHVKIESSPDGKQKLTILDAAAGDIGTYKCIVSNKVGEADTSGDLDVSATLKLKKGLEDQTLTQGSKLLLSIEVEGKPKTVKWYKGKDEIKASKTVKIEKKSESVYELVVDSAELSDSGSYKVVLSTETTSVDSSATVTVTEKVTEPTFKKGLSDKKVPKGSALALEIEVEGKPKSVKWFKDGKPIDGKKGKAEDLGDGKYRLTIPDVGDDDAGTYSVEVSNDAGTAKSEAAVKVGSDDKTPMMVRGLEDLTVKVGEKAVFEVEVSESVKVVKWYKNGKEVAASDRLKLNKVNEKKYQLAIAKATEDDTATYKVVLSNDAGSADSEASLTVKLPAEEPKFKKGLKDETVPVGAALQLEVEVTGKPKTVKWYKDGKEIGASAKIKIDKIDDNTYRLTIPSASPEDAGAYTVEIENEAGKAKSQGAVVVESTPEFLKGLEDLTVHVGEEVKFAVESSVVPKTIKWYKNGKEVKADNRVQLKSDEKKFQLVIAKAELTDAATYKVVLSNGAGDAESSAQLTVKKAAPGIPKIKKGLTDQNIPKGSPLTLSIEVEGEPTSVKWFKDGEEINPASTSAKIEKIGDNVYQLVIPSASPEDAGKYSVEVANDAGSAKSAGDVGVDEKPEIVKPLEDTTVAPGDDTILEVEVSAPPRVVKWYKNGREIKPDSRMKPKKIGDTKFQLAINRATNSDDLTLAQISPPMVLYPFLHFNPFRICNNSVALAEEKVERKTYAPKFNPGLSDTTGKVGGTITLSCVVDAIPTANIIWYKDGLPLRLDRRVRAERDDDGTCRLIITDVQESDDGAYRCVASNEHGTTNTACLVVVKPEKQTVKKEGEEPYFTKGLVDCWVDRSTDFTLKCAVAGDPKPEIRWYKNGTLVRSAGRVAIEQQEDGTCTLTVKDCTMSDEGIYRCEAENKLGRAKTQATVHVQLGIGKVEKMEVDESEGPKFVIQLEDMSVSLDSTIELECKVTGRPTPTIKWSKDGGPLREDIRYTLESEASTGKHRLTIRNATVQDEGTYRCVATNDAGSATTRSFVRIDDGLGAKLAPATGATVPRFTIKLGDVRATEGQPLKLECKVEASPKCEFVWYKDGEKVAPSDRVRLEALDDGTARLIIDKCTPDDEGIYRVIATNPAGTAHDKSNAVVKRLPKDRERTSVDRDVFDGNKAPKVIIPLESEKIKEDGTISLKCKFSGDPKPTLKWFKDGERVYAFGRCQIIEHSDGTAELRIDNATRMEGGGYRCVAENDYGSARTTAEIVVQPKEKKAPLSLEDEMKKGNAPGFSVPLVVRRVREGETAVFECLPYGNPFPAIKWLKDGVELDSNENLVIEALEDGTQRLTVRNVDFFADGFYRCVATNEYGTASTKAELIIDGDRTRKTKAQPAEPEGEPVESKPRFRRGLYNFSVHQGNTIEMQVCTAGWPTPTVKWFKDDVELKTEGPDGRRIVWTDDLGIHRCVILNAQPEDEGEYSVVATNKLGTARTEGTCTVIKPREIKMYDDDRERDQHHAHPPGFIRQLKNKHVFTNMPIIFDCLVVGHPPPEVEWFHNGKRIKPNDRIRIQASGGGSHSLIILKATIEDMGEYVAIAKNSQGQASSSAVLDVTAPLLDSIKFDGSIDVTPYLTEEYGFKKSHYTSIPTPPDRGPFIKEVTGHYLTLSWIPTKRAPPRYPQVTYVIEMRELPGKEWTLLDYNIPEPVCKVRNLELDKSYQFRVRAENIYGISDPSPSSPPSRLMAPPRPVMDKNKRIIPLLDPYGYTEEALNQAHAEQYACAPWFAPGVVEKRYCAENDTLTLTLNVSGYPDPNIAWKFRGWDVDTKDPLSKMRVSTFGGTETTLTVLGFSKDNVGQYQCIATNQYGDAQQNIFVDLAQRPNFLQPLMDKTFSSGKPLKLDVRVEGNPTPEIKWLKEWHPIVESSRIKIVRDGPYLVSLIINDPLWRDSGIYSCVAYNEAGKATTSCSVTVEGTISAVSLSVHCGGRRCELIVYVSVPLNNVSSDAHGTVYRAVEVKTGRRFLARRVPLSDLDALHREIGVRNCLWHPNIAAMHDAIIDKDAGWLFFENRRCIAVHIHFCAAGRTKRATDAMVSERVGAQLGWSLWQVATSGLLDKLTATDSVREDQVALFVRQLLDALQEMHNRKIVHLDLKPETILLKDDQIKLADFGQSRRLLKGKPTYGVVGSPEFVSPEIVNSQPVTLATDLWSVGSLSYVLLSGISPFLGDSDDDTLDNVRRGAYSLSPSQFDTISDNAKDFITQLLNVDPSKRPTVAEALQHPWMLGADSKREQGQMLSTDCLREFKYRHKWVERRVFVQQSATDEETHRLTLPHLSVSSGAPLAGIKPLVPTPRAPRAADGYSTDPSVTAGRAEPADLLTRNGIDYYDLLRVKERPRMETDVDTLLDVSPERPKRRMDSRPDSIESSSDGSASPTHSPAKRHADTPADSSSARTPSSQSSQPGQNERQNERRRSIEDELANRILSDISEENSVAGSVASIDELEPGGAKPLKEYRRTRDGGRRSRSRSGTPKAPEFEPDGGATPTRTTPTGTPPPQGKMPPQGKTPPQGKPSTLLVGPDGAVVGQVGPDGKTQPLSVSIDPIEEYYGDSAHTPKIPQIDDPNVPVGAPMVIEGLKRQVTLQSGEARTPRSPRTRLPPGTKSPVHLSPTKEETMEVIIATKRGKLGFLSSPSEMVDELDDGTDVPNLQKARLSKHGDDFDDLMGEVDRFKKDIRSRRTLDDDLDKYRPKAFYGDDFGLPPRPEIDVDDYDWESNYQIGPETYLLAVRAPSFNARVRDYRRELWGDGAPLVTQGILGYRNMDITVRERRRYTDVIKEDAHIAKSVSMLDSQMRKTHEGAIRRVRSDISAPPVPLPTSFSNADGTFAPVFQTRLKEVAYTAETDSVTLQCSVIGRPTPTITWFHNESPIVDDGRREWSFENGRARLTIRKPQYSDSGVYTCQAENDHGQTLCVGRLKMGDMPERPGRPDIELASDTELYITWEAPTTVGGVEVLSYRLEYRKAGENDFSCPWLPISDQIDDEAVVLRHLDPLGVYQYRVTAKNCFGWGVPSLTSRIVRTHPRGAPKLNLEVLRAERHFNVVSMPQAAPVNANGFRALGEIKEDEEEGEETPVEKHAPQSLSDGPLFLNTADDPTRRFQLGKEIYRGRFGLLRDAVDSKSENASHCVGKVLIATGDRAAPAHSEFDLLREGQHENVVQLIAAYERDGFILLFTERLHETIFERFTYRDYYNEDQIARSIQQLAAGIHWLQFKGIVHLDVQPDNVMFTGKRSWNLKLVDFGSAVQRTATSQPKPHQSLNVEFAAPELLDKNGLVTSQCDIWGLGIITFCLLSGFHPYSSEDDTPEEVKENVCHQKCDPNLIYTQASQESLRFVTWALKKVPARRMNTEEALQHRWLAADDTMTRRRENIKYPSSRLCKLARRLAFQRKDHATDNNQLLSLYGAK</sequence>
<dbReference type="GO" id="GO:0005524">
    <property type="term" value="F:ATP binding"/>
    <property type="evidence" value="ECO:0007669"/>
    <property type="project" value="InterPro"/>
</dbReference>
<feature type="region of interest" description="Disordered" evidence="10">
    <location>
        <begin position="6007"/>
        <end position="6033"/>
    </location>
</feature>
<feature type="domain" description="Ig-like" evidence="14">
    <location>
        <begin position="539"/>
        <end position="627"/>
    </location>
</feature>
<dbReference type="GO" id="GO:0004672">
    <property type="term" value="F:protein kinase activity"/>
    <property type="evidence" value="ECO:0007669"/>
    <property type="project" value="InterPro"/>
</dbReference>
<dbReference type="GO" id="GO:0031672">
    <property type="term" value="C:A band"/>
    <property type="evidence" value="ECO:0007669"/>
    <property type="project" value="UniProtKB-SubCell"/>
</dbReference>
<evidence type="ECO:0000259" key="12">
    <source>
        <dbReference type="PROSITE" id="PS50010"/>
    </source>
</evidence>
<feature type="domain" description="Ig-like" evidence="14">
    <location>
        <begin position="1758"/>
        <end position="1848"/>
    </location>
</feature>
<feature type="domain" description="SH3" evidence="11">
    <location>
        <begin position="66"/>
        <end position="130"/>
    </location>
</feature>
<reference evidence="17" key="1">
    <citation type="submission" date="2022-11" db="UniProtKB">
        <authorList>
            <consortium name="WormBaseParasite"/>
        </authorList>
    </citation>
    <scope>IDENTIFICATION</scope>
</reference>
<feature type="domain" description="Ig-like" evidence="14">
    <location>
        <begin position="3030"/>
        <end position="3119"/>
    </location>
</feature>